<dbReference type="AlphaFoldDB" id="A0A1I0ZPV5"/>
<dbReference type="InterPro" id="IPR011009">
    <property type="entry name" value="Kinase-like_dom_sf"/>
</dbReference>
<dbReference type="RefSeq" id="WP_239078786.1">
    <property type="nucleotide sequence ID" value="NZ_BONM01000009.1"/>
</dbReference>
<feature type="region of interest" description="Disordered" evidence="2">
    <location>
        <begin position="1"/>
        <end position="21"/>
    </location>
</feature>
<evidence type="ECO:0000313" key="4">
    <source>
        <dbReference type="Proteomes" id="UP000199012"/>
    </source>
</evidence>
<dbReference type="PANTHER" id="PTHR12149">
    <property type="entry name" value="FRUCTOSAMINE 3 KINASE-RELATED PROTEIN"/>
    <property type="match status" value="1"/>
</dbReference>
<name>A0A1I0ZPV5_9CELL</name>
<dbReference type="PIRSF" id="PIRSF006221">
    <property type="entry name" value="Ketosamine-3-kinase"/>
    <property type="match status" value="1"/>
</dbReference>
<dbReference type="EMBL" id="FOKA01000012">
    <property type="protein sequence ID" value="SFB27829.1"/>
    <property type="molecule type" value="Genomic_DNA"/>
</dbReference>
<evidence type="ECO:0000313" key="3">
    <source>
        <dbReference type="EMBL" id="SFB27829.1"/>
    </source>
</evidence>
<dbReference type="SUPFAM" id="SSF56112">
    <property type="entry name" value="Protein kinase-like (PK-like)"/>
    <property type="match status" value="1"/>
</dbReference>
<feature type="compositionally biased region" description="Basic and acidic residues" evidence="2">
    <location>
        <begin position="1"/>
        <end position="15"/>
    </location>
</feature>
<protein>
    <submittedName>
        <fullName evidence="3">Fructosamine-3-kinase</fullName>
    </submittedName>
</protein>
<sequence length="265" mass="27450">MTSHDRRPGTPEFRKARTGAPPGFFRREAAGLRWLAAAGGAAVVAVRDVDEGSLTLDRLEPAAPTAAAAAAFGTALARTHDAGAPAFGAAPPDAPGPFFFGPLDDPLTLPGDTASSWGELLADARLLPTVREGVTRGVLGADDLAAAGRVADRLRAGLGGDDEPPARLHGDLWSGNVVWTADGAVLVDPAAHGGHREDDLAMLALFGLPHLDAVLAAYDAAHPLRPGWQGRTSLHQLFPLAVHAVLFGGGYVGRLRSLLGRWSGR</sequence>
<dbReference type="Gene3D" id="1.20.1270.240">
    <property type="match status" value="1"/>
</dbReference>
<comment type="similarity">
    <text evidence="1">Belongs to the fructosamine kinase family.</text>
</comment>
<dbReference type="STRING" id="988821.SAMN05421867_11257"/>
<dbReference type="GO" id="GO:0016301">
    <property type="term" value="F:kinase activity"/>
    <property type="evidence" value="ECO:0007669"/>
    <property type="project" value="UniProtKB-UniRule"/>
</dbReference>
<accession>A0A1I0ZPV5</accession>
<dbReference type="PANTHER" id="PTHR12149:SF8">
    <property type="entry name" value="PROTEIN-RIBULOSAMINE 3-KINASE"/>
    <property type="match status" value="1"/>
</dbReference>
<keyword evidence="4" id="KW-1185">Reference proteome</keyword>
<dbReference type="Gene3D" id="3.30.200.20">
    <property type="entry name" value="Phosphorylase Kinase, domain 1"/>
    <property type="match status" value="1"/>
</dbReference>
<dbReference type="InterPro" id="IPR016477">
    <property type="entry name" value="Fructo-/Ketosamine-3-kinase"/>
</dbReference>
<dbReference type="Proteomes" id="UP000199012">
    <property type="component" value="Unassembled WGS sequence"/>
</dbReference>
<evidence type="ECO:0000256" key="2">
    <source>
        <dbReference type="SAM" id="MobiDB-lite"/>
    </source>
</evidence>
<reference evidence="3 4" key="1">
    <citation type="submission" date="2016-10" db="EMBL/GenBank/DDBJ databases">
        <authorList>
            <person name="de Groot N.N."/>
        </authorList>
    </citation>
    <scope>NUCLEOTIDE SEQUENCE [LARGE SCALE GENOMIC DNA]</scope>
    <source>
        <strain evidence="3 4">CGMCC 4.6945</strain>
    </source>
</reference>
<keyword evidence="1 3" id="KW-0418">Kinase</keyword>
<dbReference type="Pfam" id="PF03881">
    <property type="entry name" value="Fructosamin_kin"/>
    <property type="match status" value="1"/>
</dbReference>
<gene>
    <name evidence="3" type="ORF">SAMN05421867_11257</name>
</gene>
<organism evidence="3 4">
    <name type="scientific">Cellulomonas marina</name>
    <dbReference type="NCBI Taxonomy" id="988821"/>
    <lineage>
        <taxon>Bacteria</taxon>
        <taxon>Bacillati</taxon>
        <taxon>Actinomycetota</taxon>
        <taxon>Actinomycetes</taxon>
        <taxon>Micrococcales</taxon>
        <taxon>Cellulomonadaceae</taxon>
        <taxon>Cellulomonas</taxon>
    </lineage>
</organism>
<proteinExistence type="inferred from homology"/>
<evidence type="ECO:0000256" key="1">
    <source>
        <dbReference type="PIRNR" id="PIRNR006221"/>
    </source>
</evidence>
<keyword evidence="1" id="KW-0808">Transferase</keyword>
<dbReference type="Gene3D" id="1.10.510.10">
    <property type="entry name" value="Transferase(Phosphotransferase) domain 1"/>
    <property type="match status" value="1"/>
</dbReference>